<name>A0A4V2Q1K7_9FIRM</name>
<evidence type="ECO:0000313" key="2">
    <source>
        <dbReference type="Proteomes" id="UP000294545"/>
    </source>
</evidence>
<dbReference type="AlphaFoldDB" id="A0A4V2Q1K7"/>
<reference evidence="1 2" key="1">
    <citation type="submission" date="2019-03" db="EMBL/GenBank/DDBJ databases">
        <title>Genomic Encyclopedia of Type Strains, Phase IV (KMG-IV): sequencing the most valuable type-strain genomes for metagenomic binning, comparative biology and taxonomic classification.</title>
        <authorList>
            <person name="Goeker M."/>
        </authorList>
    </citation>
    <scope>NUCLEOTIDE SEQUENCE [LARGE SCALE GENOMIC DNA]</scope>
    <source>
        <strain evidence="1 2">DSM 24176</strain>
    </source>
</reference>
<dbReference type="Proteomes" id="UP000294545">
    <property type="component" value="Unassembled WGS sequence"/>
</dbReference>
<dbReference type="OrthoDB" id="3036057at2"/>
<keyword evidence="2" id="KW-1185">Reference proteome</keyword>
<dbReference type="EMBL" id="SMGQ01000011">
    <property type="protein sequence ID" value="TCK98011.1"/>
    <property type="molecule type" value="Genomic_DNA"/>
</dbReference>
<sequence>MNKINLFRNTKGFTSFILLITLLTLTFSASIYGNTQTTTSISSQNEGNAESKSHKDNNNLIANVGTLSFDGPTVFTEQEIALEEKVATNGGTLIARVGTLTFEEPTVGSNRVNNISPMAVKPPTSEAPNYPYSWNWSNTVNFTYTNYYFKEGDFDAEAESPFTAEFYYKDGTYGGAIKADNINGKYQVRATTQFMGYYYVVLINDSNSPAKNATFTAYANPYTY</sequence>
<evidence type="ECO:0000313" key="1">
    <source>
        <dbReference type="EMBL" id="TCK98011.1"/>
    </source>
</evidence>
<gene>
    <name evidence="1" type="ORF">EDC19_0417</name>
</gene>
<accession>A0A4V2Q1K7</accession>
<protein>
    <submittedName>
        <fullName evidence="1">Uncharacterized protein</fullName>
    </submittedName>
</protein>
<comment type="caution">
    <text evidence="1">The sequence shown here is derived from an EMBL/GenBank/DDBJ whole genome shotgun (WGS) entry which is preliminary data.</text>
</comment>
<proteinExistence type="predicted"/>
<organism evidence="1 2">
    <name type="scientific">Natranaerovirga hydrolytica</name>
    <dbReference type="NCBI Taxonomy" id="680378"/>
    <lineage>
        <taxon>Bacteria</taxon>
        <taxon>Bacillati</taxon>
        <taxon>Bacillota</taxon>
        <taxon>Clostridia</taxon>
        <taxon>Lachnospirales</taxon>
        <taxon>Natranaerovirgaceae</taxon>
        <taxon>Natranaerovirga</taxon>
    </lineage>
</organism>
<dbReference type="RefSeq" id="WP_132279796.1">
    <property type="nucleotide sequence ID" value="NZ_SMGQ01000011.1"/>
</dbReference>